<dbReference type="Proteomes" id="UP000000310">
    <property type="component" value="Chromosome"/>
</dbReference>
<name>F0S7S3_PSESL</name>
<gene>
    <name evidence="4" type="ordered locus">Pedsa_2787</name>
</gene>
<dbReference type="STRING" id="762903.Pedsa_2787"/>
<dbReference type="HOGENOM" id="CLU_054524_0_0_10"/>
<feature type="coiled-coil region" evidence="1">
    <location>
        <begin position="280"/>
        <end position="307"/>
    </location>
</feature>
<sequence>MENTDKKRGITVGIFIFLGIAIFLLGVFTLGGQKKTFVKTFELNVVFDDIQGLKTGNNVWFSGVKIGTIKKIQFYGTSQVQVSLSIDESAHQYIHKDAKASISSDGLIGNKIVVIDGGSVKFPFVEDGDQLQVNKTLSTDDIMKTLQVNNRNLVDITTDFKILAKNLVEGKGTVGALMTDEQIATNFKTIVANLNNTTASANKMAVELNKFSNKLNNEEGFVNRIMADTIMFRKLETSVAEFQSMAKSAAVATENLNKASAQLNNNDNALGLLLNDKKTAEQLKNVMGNLEASSQKLDENMKALQSNFLFRGYFKKKAKEEKSE</sequence>
<dbReference type="RefSeq" id="WP_013633813.1">
    <property type="nucleotide sequence ID" value="NC_015177.1"/>
</dbReference>
<keyword evidence="1" id="KW-0175">Coiled coil</keyword>
<dbReference type="InterPro" id="IPR003399">
    <property type="entry name" value="Mce/MlaD"/>
</dbReference>
<keyword evidence="5" id="KW-1185">Reference proteome</keyword>
<evidence type="ECO:0000313" key="4">
    <source>
        <dbReference type="EMBL" id="ADY53328.1"/>
    </source>
</evidence>
<dbReference type="OrthoDB" id="9771725at2"/>
<dbReference type="KEGG" id="psn:Pedsa_2787"/>
<dbReference type="EMBL" id="CP002545">
    <property type="protein sequence ID" value="ADY53328.1"/>
    <property type="molecule type" value="Genomic_DNA"/>
</dbReference>
<reference evidence="5" key="2">
    <citation type="submission" date="2011-02" db="EMBL/GenBank/DDBJ databases">
        <title>The complete genome of Pedobacter saltans DSM 12145.</title>
        <authorList>
            <consortium name="US DOE Joint Genome Institute (JGI-PGF)"/>
            <person name="Lucas S."/>
            <person name="Copeland A."/>
            <person name="Lapidus A."/>
            <person name="Bruce D."/>
            <person name="Goodwin L."/>
            <person name="Pitluck S."/>
            <person name="Kyrpides N."/>
            <person name="Mavromatis K."/>
            <person name="Pagani I."/>
            <person name="Ivanova N."/>
            <person name="Ovchinnikova G."/>
            <person name="Lu M."/>
            <person name="Detter J.C."/>
            <person name="Han C."/>
            <person name="Land M."/>
            <person name="Hauser L."/>
            <person name="Markowitz V."/>
            <person name="Cheng J.-F."/>
            <person name="Hugenholtz P."/>
            <person name="Woyke T."/>
            <person name="Wu D."/>
            <person name="Tindall B."/>
            <person name="Pomrenke H.G."/>
            <person name="Brambilla E."/>
            <person name="Klenk H.-P."/>
            <person name="Eisen J.A."/>
        </authorList>
    </citation>
    <scope>NUCLEOTIDE SEQUENCE [LARGE SCALE GENOMIC DNA]</scope>
    <source>
        <strain evidence="5">ATCC 51119 / DSM 12145 / JCM 21818 / LMG 10337 / NBRC 100064 / NCIMB 13643</strain>
    </source>
</reference>
<keyword evidence="2" id="KW-0472">Membrane</keyword>
<feature type="domain" description="Mce/MlaD" evidence="3">
    <location>
        <begin position="42"/>
        <end position="117"/>
    </location>
</feature>
<accession>F0S7S3</accession>
<evidence type="ECO:0000313" key="5">
    <source>
        <dbReference type="Proteomes" id="UP000000310"/>
    </source>
</evidence>
<evidence type="ECO:0000256" key="2">
    <source>
        <dbReference type="SAM" id="Phobius"/>
    </source>
</evidence>
<proteinExistence type="predicted"/>
<dbReference type="PANTHER" id="PTHR33371">
    <property type="entry name" value="INTERMEMBRANE PHOSPHOLIPID TRANSPORT SYSTEM BINDING PROTEIN MLAD-RELATED"/>
    <property type="match status" value="1"/>
</dbReference>
<feature type="transmembrane region" description="Helical" evidence="2">
    <location>
        <begin position="12"/>
        <end position="31"/>
    </location>
</feature>
<evidence type="ECO:0000259" key="3">
    <source>
        <dbReference type="Pfam" id="PF02470"/>
    </source>
</evidence>
<keyword evidence="2" id="KW-1133">Transmembrane helix</keyword>
<reference evidence="4 5" key="1">
    <citation type="journal article" date="2011" name="Stand. Genomic Sci.">
        <title>Complete genome sequence of the gliding, heparinolytic Pedobacter saltans type strain (113).</title>
        <authorList>
            <person name="Liolios K."/>
            <person name="Sikorski J."/>
            <person name="Lu M."/>
            <person name="Nolan M."/>
            <person name="Lapidus A."/>
            <person name="Lucas S."/>
            <person name="Hammon N."/>
            <person name="Deshpande S."/>
            <person name="Cheng J.F."/>
            <person name="Tapia R."/>
            <person name="Han C."/>
            <person name="Goodwin L."/>
            <person name="Pitluck S."/>
            <person name="Huntemann M."/>
            <person name="Ivanova N."/>
            <person name="Pagani I."/>
            <person name="Mavromatis K."/>
            <person name="Ovchinikova G."/>
            <person name="Pati A."/>
            <person name="Chen A."/>
            <person name="Palaniappan K."/>
            <person name="Land M."/>
            <person name="Hauser L."/>
            <person name="Brambilla E.M."/>
            <person name="Kotsyurbenko O."/>
            <person name="Rohde M."/>
            <person name="Tindall B.J."/>
            <person name="Abt B."/>
            <person name="Goker M."/>
            <person name="Detter J.C."/>
            <person name="Woyke T."/>
            <person name="Bristow J."/>
            <person name="Eisen J.A."/>
            <person name="Markowitz V."/>
            <person name="Hugenholtz P."/>
            <person name="Klenk H.P."/>
            <person name="Kyrpides N.C."/>
        </authorList>
    </citation>
    <scope>NUCLEOTIDE SEQUENCE [LARGE SCALE GENOMIC DNA]</scope>
    <source>
        <strain evidence="5">ATCC 51119 / DSM 12145 / JCM 21818 / LMG 10337 / NBRC 100064 / NCIMB 13643</strain>
    </source>
</reference>
<dbReference type="InterPro" id="IPR052336">
    <property type="entry name" value="MlaD_Phospholipid_Transporter"/>
</dbReference>
<dbReference type="Pfam" id="PF02470">
    <property type="entry name" value="MlaD"/>
    <property type="match status" value="1"/>
</dbReference>
<organism evidence="4 5">
    <name type="scientific">Pseudopedobacter saltans (strain ATCC 51119 / DSM 12145 / JCM 21818 / CCUG 39354 / LMG 10337 / NBRC 100064 / NCIMB 13643)</name>
    <name type="common">Pedobacter saltans</name>
    <dbReference type="NCBI Taxonomy" id="762903"/>
    <lineage>
        <taxon>Bacteria</taxon>
        <taxon>Pseudomonadati</taxon>
        <taxon>Bacteroidota</taxon>
        <taxon>Sphingobacteriia</taxon>
        <taxon>Sphingobacteriales</taxon>
        <taxon>Sphingobacteriaceae</taxon>
        <taxon>Pseudopedobacter</taxon>
    </lineage>
</organism>
<evidence type="ECO:0000256" key="1">
    <source>
        <dbReference type="SAM" id="Coils"/>
    </source>
</evidence>
<dbReference type="eggNOG" id="COG1463">
    <property type="taxonomic scope" value="Bacteria"/>
</dbReference>
<dbReference type="AlphaFoldDB" id="F0S7S3"/>
<protein>
    <submittedName>
        <fullName evidence="4">Mammalian cell entry related domain protein</fullName>
    </submittedName>
</protein>
<dbReference type="PANTHER" id="PTHR33371:SF4">
    <property type="entry name" value="INTERMEMBRANE PHOSPHOLIPID TRANSPORT SYSTEM BINDING PROTEIN MLAD"/>
    <property type="match status" value="1"/>
</dbReference>
<keyword evidence="2" id="KW-0812">Transmembrane</keyword>